<feature type="domain" description="DUF2059" evidence="2">
    <location>
        <begin position="91"/>
        <end position="148"/>
    </location>
</feature>
<feature type="signal peptide" evidence="1">
    <location>
        <begin position="1"/>
        <end position="34"/>
    </location>
</feature>
<evidence type="ECO:0000313" key="4">
    <source>
        <dbReference type="Proteomes" id="UP000198767"/>
    </source>
</evidence>
<proteinExistence type="predicted"/>
<dbReference type="EMBL" id="FMWG01000003">
    <property type="protein sequence ID" value="SCZ57855.1"/>
    <property type="molecule type" value="Genomic_DNA"/>
</dbReference>
<evidence type="ECO:0000259" key="2">
    <source>
        <dbReference type="Pfam" id="PF09832"/>
    </source>
</evidence>
<feature type="chain" id="PRO_5011448947" description="DUF2059 domain-containing protein" evidence="1">
    <location>
        <begin position="35"/>
        <end position="286"/>
    </location>
</feature>
<dbReference type="InterPro" id="IPR018637">
    <property type="entry name" value="DUF2059"/>
</dbReference>
<keyword evidence="4" id="KW-1185">Reference proteome</keyword>
<sequence>MQNVNAQKPAVRKLMQLLLLPILALFLLTPQADAADRQRINTFLEITGFDVALDSIALNAESAPQILGLERSDFGARWTDITQDIFDTQIMRDIALDLLEKSLSDEALLHAEAFYGSTLGQRLVAAENASHQIEDNTTTQIAGQRIIADLVREGAERVDLFKRMGRAVDSAETALTSLQEVQFRFIMAATDAGVIALELDADGLRALMTEQEDEMRLALQTSNLSASAYAYQAFSDTEIAEYIDALETPLMQEVYTLLNAIQFEITANRFEALAYELAKVGQGEDI</sequence>
<reference evidence="3 4" key="1">
    <citation type="submission" date="2016-10" db="EMBL/GenBank/DDBJ databases">
        <authorList>
            <person name="de Groot N.N."/>
        </authorList>
    </citation>
    <scope>NUCLEOTIDE SEQUENCE [LARGE SCALE GENOMIC DNA]</scope>
    <source>
        <strain evidence="3 4">U95</strain>
    </source>
</reference>
<protein>
    <recommendedName>
        <fullName evidence="2">DUF2059 domain-containing protein</fullName>
    </recommendedName>
</protein>
<dbReference type="Pfam" id="PF09832">
    <property type="entry name" value="DUF2059"/>
    <property type="match status" value="1"/>
</dbReference>
<name>A0A1G5Q7J6_9RHOB</name>
<accession>A0A1G5Q7J6</accession>
<dbReference type="STRING" id="1156985.SAMN04488118_103157"/>
<evidence type="ECO:0000256" key="1">
    <source>
        <dbReference type="SAM" id="SignalP"/>
    </source>
</evidence>
<dbReference type="OrthoDB" id="7830101at2"/>
<gene>
    <name evidence="3" type="ORF">SAMN04488118_103157</name>
</gene>
<dbReference type="AlphaFoldDB" id="A0A1G5Q7J6"/>
<keyword evidence="1" id="KW-0732">Signal</keyword>
<dbReference type="Proteomes" id="UP000198767">
    <property type="component" value="Unassembled WGS sequence"/>
</dbReference>
<dbReference type="RefSeq" id="WP_090217205.1">
    <property type="nucleotide sequence ID" value="NZ_FMWG01000003.1"/>
</dbReference>
<evidence type="ECO:0000313" key="3">
    <source>
        <dbReference type="EMBL" id="SCZ57855.1"/>
    </source>
</evidence>
<organism evidence="3 4">
    <name type="scientific">Epibacterium ulvae</name>
    <dbReference type="NCBI Taxonomy" id="1156985"/>
    <lineage>
        <taxon>Bacteria</taxon>
        <taxon>Pseudomonadati</taxon>
        <taxon>Pseudomonadota</taxon>
        <taxon>Alphaproteobacteria</taxon>
        <taxon>Rhodobacterales</taxon>
        <taxon>Roseobacteraceae</taxon>
        <taxon>Epibacterium</taxon>
    </lineage>
</organism>